<feature type="transmembrane region" description="Helical" evidence="1">
    <location>
        <begin position="54"/>
        <end position="79"/>
    </location>
</feature>
<gene>
    <name evidence="2" type="ORF">MBVG_6890</name>
</gene>
<dbReference type="OrthoDB" id="400176at2"/>
<organism evidence="2 3">
    <name type="scientific">Mycoplasmopsis bovigenitalium 51080</name>
    <dbReference type="NCBI Taxonomy" id="1188235"/>
    <lineage>
        <taxon>Bacteria</taxon>
        <taxon>Bacillati</taxon>
        <taxon>Mycoplasmatota</taxon>
        <taxon>Mycoplasmoidales</taxon>
        <taxon>Metamycoplasmataceae</taxon>
        <taxon>Mycoplasmopsis</taxon>
    </lineage>
</organism>
<evidence type="ECO:0000256" key="1">
    <source>
        <dbReference type="SAM" id="Phobius"/>
    </source>
</evidence>
<dbReference type="STRING" id="1188235.MBVG_6890"/>
<dbReference type="Proteomes" id="UP000013220">
    <property type="component" value="Unassembled WGS sequence"/>
</dbReference>
<accession>N9TSE2</accession>
<proteinExistence type="predicted"/>
<keyword evidence="3" id="KW-1185">Reference proteome</keyword>
<protein>
    <submittedName>
        <fullName evidence="2">Uncharacterized protein</fullName>
    </submittedName>
</protein>
<dbReference type="AlphaFoldDB" id="N9TSE2"/>
<sequence>MITLIIMWIMKAIGATSEQIYRVLPAVTDLDIIEKIKELDIYSYFDTLSRTNKAIIYFVLTFELASEFWAFMLFLTRWVPKKWQQRKNRVQHDAENLKSIKWKIENNFELTGKELKFYKKYSKANTKS</sequence>
<dbReference type="EMBL" id="AORH01000034">
    <property type="protein sequence ID" value="ENY69010.1"/>
    <property type="molecule type" value="Genomic_DNA"/>
</dbReference>
<reference evidence="2 3" key="1">
    <citation type="journal article" date="2013" name="Genome Announc.">
        <title>Draft Genome Sequences of Mycoplasma alkalescens, Mycoplasma arginini, and Mycoplasma bovigenitalium, Three Species with Equivocal Pathogenic Status for Cattle.</title>
        <authorList>
            <person name="Manso-Silvan L."/>
            <person name="Tardy F."/>
            <person name="Baranowski E."/>
            <person name="Barre A."/>
            <person name="Blanchard A."/>
            <person name="Breton M."/>
            <person name="Couture C."/>
            <person name="Citti C."/>
            <person name="Dordet-Frisoni E."/>
            <person name="Dupuy V."/>
            <person name="Gaurivaud P."/>
            <person name="Jacob D."/>
            <person name="Lemaitre C."/>
            <person name="Nikolski M."/>
            <person name="Nouvel L.X."/>
            <person name="Poumarat F."/>
            <person name="Thebault P."/>
            <person name="Theil S."/>
            <person name="Thiaucourt F."/>
            <person name="Sirand-Pugnet P."/>
        </authorList>
    </citation>
    <scope>NUCLEOTIDE SEQUENCE [LARGE SCALE GENOMIC DNA]</scope>
    <source>
        <strain evidence="2 3">51080</strain>
    </source>
</reference>
<dbReference type="PATRIC" id="fig|1188235.3.peg.687"/>
<evidence type="ECO:0000313" key="3">
    <source>
        <dbReference type="Proteomes" id="UP000013220"/>
    </source>
</evidence>
<keyword evidence="1" id="KW-0472">Membrane</keyword>
<keyword evidence="1" id="KW-1133">Transmembrane helix</keyword>
<name>N9TSE2_9BACT</name>
<comment type="caution">
    <text evidence="2">The sequence shown here is derived from an EMBL/GenBank/DDBJ whole genome shotgun (WGS) entry which is preliminary data.</text>
</comment>
<evidence type="ECO:0000313" key="2">
    <source>
        <dbReference type="EMBL" id="ENY69010.1"/>
    </source>
</evidence>
<dbReference type="eggNOG" id="ENOG5031ZG0">
    <property type="taxonomic scope" value="Bacteria"/>
</dbReference>
<keyword evidence="1" id="KW-0812">Transmembrane</keyword>